<evidence type="ECO:0008006" key="3">
    <source>
        <dbReference type="Google" id="ProtNLM"/>
    </source>
</evidence>
<reference key="1">
    <citation type="submission" date="2009-08" db="EMBL/GenBank/DDBJ databases">
        <title>The genome sequence of Methanothermobacter marburgensis.</title>
        <authorList>
            <person name="Kaster A."/>
            <person name="Seedorf H."/>
            <person name="Goenrich M."/>
            <person name="Wiezer A."/>
            <person name="Liesegang H."/>
            <person name="Thauer R."/>
            <person name="Gottschalk G."/>
        </authorList>
    </citation>
    <scope>NUCLEOTIDE SEQUENCE</scope>
    <source>
        <strain>Marburg</strain>
    </source>
</reference>
<dbReference type="RefSeq" id="WP_013295569.1">
    <property type="nucleotide sequence ID" value="NC_014408.1"/>
</dbReference>
<reference evidence="1 2" key="2">
    <citation type="journal article" date="2010" name="J. Bacteriol.">
        <title>Complete genome sequence of Methanothermobacter marburgensis, a methanoarchaeon model organism.</title>
        <authorList>
            <person name="Liesegang H."/>
            <person name="Kaster A.K."/>
            <person name="Wiezer A."/>
            <person name="Goenrich M."/>
            <person name="Wollherr A."/>
            <person name="Seedorf H."/>
            <person name="Gottschalk G."/>
            <person name="Thauer R.K."/>
        </authorList>
    </citation>
    <scope>NUCLEOTIDE SEQUENCE [LARGE SCALE GENOMIC DNA]</scope>
    <source>
        <strain evidence="2">ATCC BAA-927 / DSM 2133 / JCM 14651 / NBRC 100331 / OCM 82 / Marburg</strain>
    </source>
</reference>
<gene>
    <name evidence="1" type="ordered locus">MTBMA_c07500</name>
</gene>
<dbReference type="STRING" id="79929.MTBMA_c07500"/>
<keyword evidence="2" id="KW-1185">Reference proteome</keyword>
<dbReference type="Proteomes" id="UP000000345">
    <property type="component" value="Chromosome"/>
</dbReference>
<dbReference type="AlphaFoldDB" id="D9PVU7"/>
<evidence type="ECO:0000313" key="1">
    <source>
        <dbReference type="EMBL" id="ADL58345.1"/>
    </source>
</evidence>
<protein>
    <recommendedName>
        <fullName evidence="3">ATP-binding protein</fullName>
    </recommendedName>
</protein>
<dbReference type="InterPro" id="IPR021228">
    <property type="entry name" value="BrxD"/>
</dbReference>
<dbReference type="Gene3D" id="3.40.50.300">
    <property type="entry name" value="P-loop containing nucleotide triphosphate hydrolases"/>
    <property type="match status" value="1"/>
</dbReference>
<accession>D9PVU7</accession>
<dbReference type="KEGG" id="mmg:MTBMA_c07500"/>
<proteinExistence type="predicted"/>
<dbReference type="SUPFAM" id="SSF52540">
    <property type="entry name" value="P-loop containing nucleoside triphosphate hydrolases"/>
    <property type="match status" value="1"/>
</dbReference>
<name>D9PVU7_METTM</name>
<dbReference type="InterPro" id="IPR027417">
    <property type="entry name" value="P-loop_NTPase"/>
</dbReference>
<evidence type="ECO:0000313" key="2">
    <source>
        <dbReference type="Proteomes" id="UP000000345"/>
    </source>
</evidence>
<dbReference type="PaxDb" id="79929-MTBMA_c07500"/>
<dbReference type="OrthoDB" id="117727at2157"/>
<dbReference type="HOGENOM" id="CLU_743420_0_0_2"/>
<dbReference type="Pfam" id="PF10923">
    <property type="entry name" value="BrxC_BrxD"/>
    <property type="match status" value="1"/>
</dbReference>
<dbReference type="EMBL" id="CP001710">
    <property type="protein sequence ID" value="ADL58345.1"/>
    <property type="molecule type" value="Genomic_DNA"/>
</dbReference>
<sequence length="413" mass="47721">MNAESIINALKNGNVPPEGVGEICVGRERELEEFDKIFGKVKDGAAVTRFLNGEFGSGKSFFLKLLEERALADNFVVAKVTLSRDVPFNKFEVVYRSIVASLRCKTGTSLEHIIEKWTTQLRMMALRETTDPYQQERIVIDNINNDLKEVRKHATTFAAAIENYYKLSARGDQETAKYAMAWLSGEKNIPFTIKRQFGVKGDIDRENAFKYLEALSSFLRALNYSGLIILIDEAEHIMTLHTKKLRDTAYDYMRFIYDECSLGRFHNTLFIFAGTPEFFEDPKMGVPSYTALNERIEDVLNTEFKDLRKPIIRLDGFKKDNLMELSDRLIGMHEEVYEWEAKPVRESLDGIIARHEANAELTGYISPRNFVKSFISVLDVVQQNPELRSEEEILDLFEEKEMEFEEFEDEDWV</sequence>
<dbReference type="GeneID" id="9704458"/>
<organism evidence="1 2">
    <name type="scientific">Methanothermobacter marburgensis (strain ATCC BAA-927 / DSM 2133 / JCM 14651 / NBRC 100331 / OCM 82 / Marburg)</name>
    <name type="common">Methanobacterium thermoautotrophicum</name>
    <dbReference type="NCBI Taxonomy" id="79929"/>
    <lineage>
        <taxon>Archaea</taxon>
        <taxon>Methanobacteriati</taxon>
        <taxon>Methanobacteriota</taxon>
        <taxon>Methanomada group</taxon>
        <taxon>Methanobacteria</taxon>
        <taxon>Methanobacteriales</taxon>
        <taxon>Methanobacteriaceae</taxon>
        <taxon>Methanothermobacter</taxon>
    </lineage>
</organism>
<dbReference type="GeneID" id="77399529"/>